<sequence>MSVVGSKAQATKRIMGAEFRTALWMVRHPGAAVVPATVSAGVAELGPWMTGGIAGAVAAGTLGWYRAHPETFDAYAAPALRSWRRRWLGPYTGVRWRDLMDACDLAREHRRTGRRLYPRVLRVRAFSPFIDVVRVKLAQGQSLKWFTTRAEELASSLKVERVAVEPVRPGVVALVVQRREPFTQVIPAPEMPEEVGDVDLRAVYLGETEFGEDWRMPLTGGHRLTAGATGAGKNSIPFATARSIAPLIRDGLVRPWVCDPKLLEFGLLKPLVGYRYADDSDSCLELVHEFVADMQRTQQRMQRAGLREVPVSPEWPVNWLILDELGFLVAYDSSNARAITAELAKVASMGRKTHHVLDAYVQEPSKDVVEIRDLFPRRICLRVTSDTHPDMVLGEGMRARGAIADQIPDLPDTAGIGFYKQPRRGTPVRVRAAYTHDDDITELVNFVQSGQNPNRLRAVS</sequence>
<protein>
    <submittedName>
        <fullName evidence="1">Cell division protein FtsK</fullName>
    </submittedName>
</protein>
<organism evidence="1 2">
    <name type="scientific">Longimycelium tulufanense</name>
    <dbReference type="NCBI Taxonomy" id="907463"/>
    <lineage>
        <taxon>Bacteria</taxon>
        <taxon>Bacillati</taxon>
        <taxon>Actinomycetota</taxon>
        <taxon>Actinomycetes</taxon>
        <taxon>Pseudonocardiales</taxon>
        <taxon>Pseudonocardiaceae</taxon>
        <taxon>Longimycelium</taxon>
    </lineage>
</organism>
<dbReference type="InterPro" id="IPR027417">
    <property type="entry name" value="P-loop_NTPase"/>
</dbReference>
<dbReference type="RefSeq" id="WP_308424781.1">
    <property type="nucleotide sequence ID" value="NZ_BMMK01000029.1"/>
</dbReference>
<accession>A0A8J3CC70</accession>
<dbReference type="PANTHER" id="PTHR22683:SF41">
    <property type="entry name" value="DNA TRANSLOCASE FTSK"/>
    <property type="match status" value="1"/>
</dbReference>
<dbReference type="PANTHER" id="PTHR22683">
    <property type="entry name" value="SPORULATION PROTEIN RELATED"/>
    <property type="match status" value="1"/>
</dbReference>
<name>A0A8J3CC70_9PSEU</name>
<dbReference type="Gene3D" id="3.40.50.300">
    <property type="entry name" value="P-loop containing nucleotide triphosphate hydrolases"/>
    <property type="match status" value="1"/>
</dbReference>
<proteinExistence type="predicted"/>
<keyword evidence="2" id="KW-1185">Reference proteome</keyword>
<dbReference type="AlphaFoldDB" id="A0A8J3CC70"/>
<comment type="caution">
    <text evidence="1">The sequence shown here is derived from an EMBL/GenBank/DDBJ whole genome shotgun (WGS) entry which is preliminary data.</text>
</comment>
<dbReference type="EMBL" id="BMMK01000029">
    <property type="protein sequence ID" value="GGM72645.1"/>
    <property type="molecule type" value="Genomic_DNA"/>
</dbReference>
<dbReference type="InterPro" id="IPR050206">
    <property type="entry name" value="FtsK/SpoIIIE/SftA"/>
</dbReference>
<keyword evidence="1" id="KW-0131">Cell cycle</keyword>
<dbReference type="SUPFAM" id="SSF52540">
    <property type="entry name" value="P-loop containing nucleoside triphosphate hydrolases"/>
    <property type="match status" value="1"/>
</dbReference>
<dbReference type="GO" id="GO:0051301">
    <property type="term" value="P:cell division"/>
    <property type="evidence" value="ECO:0007669"/>
    <property type="project" value="UniProtKB-KW"/>
</dbReference>
<reference evidence="1" key="1">
    <citation type="journal article" date="2014" name="Int. J. Syst. Evol. Microbiol.">
        <title>Complete genome sequence of Corynebacterium casei LMG S-19264T (=DSM 44701T), isolated from a smear-ripened cheese.</title>
        <authorList>
            <consortium name="US DOE Joint Genome Institute (JGI-PGF)"/>
            <person name="Walter F."/>
            <person name="Albersmeier A."/>
            <person name="Kalinowski J."/>
            <person name="Ruckert C."/>
        </authorList>
    </citation>
    <scope>NUCLEOTIDE SEQUENCE</scope>
    <source>
        <strain evidence="1">CGMCC 4.5737</strain>
    </source>
</reference>
<keyword evidence="1" id="KW-0132">Cell division</keyword>
<evidence type="ECO:0000313" key="1">
    <source>
        <dbReference type="EMBL" id="GGM72645.1"/>
    </source>
</evidence>
<gene>
    <name evidence="1" type="primary">ftsK</name>
    <name evidence="1" type="ORF">GCM10012275_49090</name>
</gene>
<dbReference type="Proteomes" id="UP000637578">
    <property type="component" value="Unassembled WGS sequence"/>
</dbReference>
<evidence type="ECO:0000313" key="2">
    <source>
        <dbReference type="Proteomes" id="UP000637578"/>
    </source>
</evidence>
<reference evidence="1" key="2">
    <citation type="submission" date="2020-09" db="EMBL/GenBank/DDBJ databases">
        <authorList>
            <person name="Sun Q."/>
            <person name="Zhou Y."/>
        </authorList>
    </citation>
    <scope>NUCLEOTIDE SEQUENCE</scope>
    <source>
        <strain evidence="1">CGMCC 4.5737</strain>
    </source>
</reference>